<feature type="transmembrane region" description="Helical" evidence="1">
    <location>
        <begin position="90"/>
        <end position="108"/>
    </location>
</feature>
<feature type="transmembrane region" description="Helical" evidence="1">
    <location>
        <begin position="6"/>
        <end position="24"/>
    </location>
</feature>
<organism evidence="2 3">
    <name type="scientific">Fluviicola chungangensis</name>
    <dbReference type="NCBI Taxonomy" id="2597671"/>
    <lineage>
        <taxon>Bacteria</taxon>
        <taxon>Pseudomonadati</taxon>
        <taxon>Bacteroidota</taxon>
        <taxon>Flavobacteriia</taxon>
        <taxon>Flavobacteriales</taxon>
        <taxon>Crocinitomicaceae</taxon>
        <taxon>Fluviicola</taxon>
    </lineage>
</organism>
<gene>
    <name evidence="2" type="ORF">FO442_05810</name>
</gene>
<feature type="transmembrane region" description="Helical" evidence="1">
    <location>
        <begin position="60"/>
        <end position="78"/>
    </location>
</feature>
<reference evidence="2 3" key="1">
    <citation type="submission" date="2019-07" db="EMBL/GenBank/DDBJ databases">
        <authorList>
            <person name="Huq M.A."/>
        </authorList>
    </citation>
    <scope>NUCLEOTIDE SEQUENCE [LARGE SCALE GENOMIC DNA]</scope>
    <source>
        <strain evidence="2 3">MAH-3</strain>
    </source>
</reference>
<protein>
    <submittedName>
        <fullName evidence="2">Uncharacterized protein</fullName>
    </submittedName>
</protein>
<dbReference type="AlphaFoldDB" id="A0A556N3K4"/>
<keyword evidence="3" id="KW-1185">Reference proteome</keyword>
<dbReference type="EMBL" id="VLPL01000002">
    <property type="protein sequence ID" value="TSJ46675.1"/>
    <property type="molecule type" value="Genomic_DNA"/>
</dbReference>
<proteinExistence type="predicted"/>
<name>A0A556N3K4_9FLAO</name>
<dbReference type="OrthoDB" id="9829665at2"/>
<keyword evidence="1" id="KW-0472">Membrane</keyword>
<dbReference type="RefSeq" id="WP_144332212.1">
    <property type="nucleotide sequence ID" value="NZ_VLPL01000002.1"/>
</dbReference>
<feature type="transmembrane region" description="Helical" evidence="1">
    <location>
        <begin position="120"/>
        <end position="138"/>
    </location>
</feature>
<evidence type="ECO:0000313" key="2">
    <source>
        <dbReference type="EMBL" id="TSJ46675.1"/>
    </source>
</evidence>
<dbReference type="Proteomes" id="UP000316008">
    <property type="component" value="Unassembled WGS sequence"/>
</dbReference>
<evidence type="ECO:0000313" key="3">
    <source>
        <dbReference type="Proteomes" id="UP000316008"/>
    </source>
</evidence>
<sequence>MSGLEYLVISSYFFPIGIGLALLVWKRLIFVGKMLWFYLLFTVCVEIVSATLATNGINNLWLYRIYLYVELVFPSLFFFKQLSNRNSKNILLFAFSTAIVLTTLTNFFDDWQSHASVQTGITFGCIALIIISYFIEMFRTENVFNPFKDIYFLVGATLLLAHSCTLIYNLLYDYLVIGYFGDEMLKILNKGNLGLVLLYNILYSYALWISRKPQI</sequence>
<keyword evidence="1" id="KW-1133">Transmembrane helix</keyword>
<evidence type="ECO:0000256" key="1">
    <source>
        <dbReference type="SAM" id="Phobius"/>
    </source>
</evidence>
<keyword evidence="1" id="KW-0812">Transmembrane</keyword>
<feature type="transmembrane region" description="Helical" evidence="1">
    <location>
        <begin position="150"/>
        <end position="171"/>
    </location>
</feature>
<feature type="transmembrane region" description="Helical" evidence="1">
    <location>
        <begin position="36"/>
        <end position="54"/>
    </location>
</feature>
<accession>A0A556N3K4</accession>
<comment type="caution">
    <text evidence="2">The sequence shown here is derived from an EMBL/GenBank/DDBJ whole genome shotgun (WGS) entry which is preliminary data.</text>
</comment>
<feature type="transmembrane region" description="Helical" evidence="1">
    <location>
        <begin position="191"/>
        <end position="209"/>
    </location>
</feature>